<dbReference type="PANTHER" id="PTHR46108:SF3">
    <property type="entry name" value="WD REPEAT- AND FYVE DOMAIN-CONTAINING PROTEIN 4"/>
    <property type="match status" value="1"/>
</dbReference>
<accession>A0AA47NLN6</accession>
<evidence type="ECO:0000256" key="2">
    <source>
        <dbReference type="ARBA" id="ARBA00022737"/>
    </source>
</evidence>
<dbReference type="InterPro" id="IPR051944">
    <property type="entry name" value="BEACH_domain_protein"/>
</dbReference>
<name>A0AA47NLN6_MERPO</name>
<gene>
    <name evidence="4" type="primary">WDFY4_2</name>
    <name evidence="4" type="ORF">N1851_034422</name>
</gene>
<dbReference type="Gene3D" id="1.10.1540.10">
    <property type="entry name" value="BEACH domain"/>
    <property type="match status" value="1"/>
</dbReference>
<dbReference type="EMBL" id="JAOPHQ010006599">
    <property type="protein sequence ID" value="KAK0130896.1"/>
    <property type="molecule type" value="Genomic_DNA"/>
</dbReference>
<evidence type="ECO:0000313" key="4">
    <source>
        <dbReference type="EMBL" id="KAK0130896.1"/>
    </source>
</evidence>
<keyword evidence="2" id="KW-0677">Repeat</keyword>
<dbReference type="InterPro" id="IPR036372">
    <property type="entry name" value="BEACH_dom_sf"/>
</dbReference>
<dbReference type="PANTHER" id="PTHR46108">
    <property type="entry name" value="BLUE CHEESE"/>
    <property type="match status" value="1"/>
</dbReference>
<comment type="caution">
    <text evidence="4">The sequence shown here is derived from an EMBL/GenBank/DDBJ whole genome shotgun (WGS) entry which is preliminary data.</text>
</comment>
<evidence type="ECO:0000256" key="1">
    <source>
        <dbReference type="ARBA" id="ARBA00022574"/>
    </source>
</evidence>
<evidence type="ECO:0000313" key="5">
    <source>
        <dbReference type="Proteomes" id="UP001174136"/>
    </source>
</evidence>
<dbReference type="Pfam" id="PF02138">
    <property type="entry name" value="Beach"/>
    <property type="match status" value="1"/>
</dbReference>
<dbReference type="Proteomes" id="UP001174136">
    <property type="component" value="Unassembled WGS sequence"/>
</dbReference>
<sequence length="126" mass="14723">MSNFEYLMHLNTLAGRTYNDMMQYPVFPWVLADYLSETLDLSNPATFRDLSKPMGAQTERRREMFVERYEEMENDGDLSARCHYCTHYSSAIIVASFLVRMEPFSKTFQTLQSARLAVRGHFVAEE</sequence>
<keyword evidence="1" id="KW-0853">WD repeat</keyword>
<dbReference type="SUPFAM" id="SSF81837">
    <property type="entry name" value="BEACH domain"/>
    <property type="match status" value="1"/>
</dbReference>
<proteinExistence type="predicted"/>
<organism evidence="4 5">
    <name type="scientific">Merluccius polli</name>
    <name type="common">Benguela hake</name>
    <name type="synonym">Merluccius cadenati</name>
    <dbReference type="NCBI Taxonomy" id="89951"/>
    <lineage>
        <taxon>Eukaryota</taxon>
        <taxon>Metazoa</taxon>
        <taxon>Chordata</taxon>
        <taxon>Craniata</taxon>
        <taxon>Vertebrata</taxon>
        <taxon>Euteleostomi</taxon>
        <taxon>Actinopterygii</taxon>
        <taxon>Neopterygii</taxon>
        <taxon>Teleostei</taxon>
        <taxon>Neoteleostei</taxon>
        <taxon>Acanthomorphata</taxon>
        <taxon>Zeiogadaria</taxon>
        <taxon>Gadariae</taxon>
        <taxon>Gadiformes</taxon>
        <taxon>Gadoidei</taxon>
        <taxon>Merlucciidae</taxon>
        <taxon>Merluccius</taxon>
    </lineage>
</organism>
<reference evidence="4" key="1">
    <citation type="journal article" date="2023" name="Front. Mar. Sci.">
        <title>A new Merluccius polli reference genome to investigate the effects of global change in West African waters.</title>
        <authorList>
            <person name="Mateo J.L."/>
            <person name="Blanco-Fernandez C."/>
            <person name="Garcia-Vazquez E."/>
            <person name="Machado-Schiaffino G."/>
        </authorList>
    </citation>
    <scope>NUCLEOTIDE SEQUENCE</scope>
    <source>
        <strain evidence="4">C29</strain>
        <tissue evidence="4">Fin</tissue>
    </source>
</reference>
<feature type="domain" description="BEACH" evidence="3">
    <location>
        <begin position="1"/>
        <end position="126"/>
    </location>
</feature>
<evidence type="ECO:0000259" key="3">
    <source>
        <dbReference type="PROSITE" id="PS50197"/>
    </source>
</evidence>
<dbReference type="SMART" id="SM01026">
    <property type="entry name" value="Beach"/>
    <property type="match status" value="1"/>
</dbReference>
<dbReference type="GO" id="GO:0019882">
    <property type="term" value="P:antigen processing and presentation"/>
    <property type="evidence" value="ECO:0007669"/>
    <property type="project" value="TreeGrafter"/>
</dbReference>
<dbReference type="AlphaFoldDB" id="A0AA47NLN6"/>
<dbReference type="InterPro" id="IPR000409">
    <property type="entry name" value="BEACH_dom"/>
</dbReference>
<dbReference type="PROSITE" id="PS50197">
    <property type="entry name" value="BEACH"/>
    <property type="match status" value="1"/>
</dbReference>
<protein>
    <submittedName>
        <fullName evidence="4">WD repeat- and FYVE domain-containing protein 4</fullName>
    </submittedName>
</protein>
<keyword evidence="5" id="KW-1185">Reference proteome</keyword>